<evidence type="ECO:0000313" key="3">
    <source>
        <dbReference type="EMBL" id="PSL19049.1"/>
    </source>
</evidence>
<sequence>MLNIGERITQLRKQQNLSQDELAKKAEVSRTIIGNYERNANTPSIEVLIKLAKVFNVTVDYLIGEGQLSAFDKDLLKRIEDIEKLDAETKQHLFFLIDNVIQNYKTKKAFDK</sequence>
<dbReference type="PANTHER" id="PTHR46558:SF11">
    <property type="entry name" value="HTH-TYPE TRANSCRIPTIONAL REGULATOR XRE"/>
    <property type="match status" value="1"/>
</dbReference>
<dbReference type="CDD" id="cd00093">
    <property type="entry name" value="HTH_XRE"/>
    <property type="match status" value="1"/>
</dbReference>
<dbReference type="RefSeq" id="WP_106606283.1">
    <property type="nucleotide sequence ID" value="NZ_PYGK01000030.1"/>
</dbReference>
<evidence type="ECO:0000256" key="1">
    <source>
        <dbReference type="ARBA" id="ARBA00023125"/>
    </source>
</evidence>
<reference evidence="3 4" key="1">
    <citation type="submission" date="2018-03" db="EMBL/GenBank/DDBJ databases">
        <title>Genomic Encyclopedia of Archaeal and Bacterial Type Strains, Phase II (KMG-II): from individual species to whole genera.</title>
        <authorList>
            <person name="Goeker M."/>
        </authorList>
    </citation>
    <scope>NUCLEOTIDE SEQUENCE [LARGE SCALE GENOMIC DNA]</scope>
    <source>
        <strain evidence="3 4">DSM 18107</strain>
    </source>
</reference>
<dbReference type="InterPro" id="IPR049639">
    <property type="entry name" value="RstR"/>
</dbReference>
<feature type="domain" description="HTH cro/C1-type" evidence="2">
    <location>
        <begin position="8"/>
        <end position="62"/>
    </location>
</feature>
<dbReference type="SMART" id="SM00530">
    <property type="entry name" value="HTH_XRE"/>
    <property type="match status" value="1"/>
</dbReference>
<organism evidence="3 4">
    <name type="scientific">Chitinophaga ginsengisoli</name>
    <dbReference type="NCBI Taxonomy" id="363837"/>
    <lineage>
        <taxon>Bacteria</taxon>
        <taxon>Pseudomonadati</taxon>
        <taxon>Bacteroidota</taxon>
        <taxon>Chitinophagia</taxon>
        <taxon>Chitinophagales</taxon>
        <taxon>Chitinophagaceae</taxon>
        <taxon>Chitinophaga</taxon>
    </lineage>
</organism>
<dbReference type="InterPro" id="IPR010982">
    <property type="entry name" value="Lambda_DNA-bd_dom_sf"/>
</dbReference>
<dbReference type="AlphaFoldDB" id="A0A2P8FBF4"/>
<dbReference type="NCBIfam" id="NF041951">
    <property type="entry name" value="phage_RstR"/>
    <property type="match status" value="1"/>
</dbReference>
<dbReference type="Pfam" id="PF01381">
    <property type="entry name" value="HTH_3"/>
    <property type="match status" value="1"/>
</dbReference>
<name>A0A2P8FBF4_9BACT</name>
<gene>
    <name evidence="3" type="ORF">CLV42_1304</name>
</gene>
<evidence type="ECO:0000313" key="4">
    <source>
        <dbReference type="Proteomes" id="UP000240978"/>
    </source>
</evidence>
<dbReference type="GO" id="GO:0003677">
    <property type="term" value="F:DNA binding"/>
    <property type="evidence" value="ECO:0007669"/>
    <property type="project" value="UniProtKB-KW"/>
</dbReference>
<dbReference type="OrthoDB" id="881869at2"/>
<proteinExistence type="predicted"/>
<protein>
    <submittedName>
        <fullName evidence="3">DNA-binding XRE family transcriptional regulator</fullName>
    </submittedName>
</protein>
<keyword evidence="4" id="KW-1185">Reference proteome</keyword>
<dbReference type="PANTHER" id="PTHR46558">
    <property type="entry name" value="TRACRIPTIONAL REGULATORY PROTEIN-RELATED-RELATED"/>
    <property type="match status" value="1"/>
</dbReference>
<accession>A0A2P8FBF4</accession>
<dbReference type="EMBL" id="PYGK01000030">
    <property type="protein sequence ID" value="PSL19049.1"/>
    <property type="molecule type" value="Genomic_DNA"/>
</dbReference>
<dbReference type="SUPFAM" id="SSF47413">
    <property type="entry name" value="lambda repressor-like DNA-binding domains"/>
    <property type="match status" value="1"/>
</dbReference>
<dbReference type="Gene3D" id="1.10.260.40">
    <property type="entry name" value="lambda repressor-like DNA-binding domains"/>
    <property type="match status" value="1"/>
</dbReference>
<dbReference type="PROSITE" id="PS50943">
    <property type="entry name" value="HTH_CROC1"/>
    <property type="match status" value="1"/>
</dbReference>
<dbReference type="InterPro" id="IPR001387">
    <property type="entry name" value="Cro/C1-type_HTH"/>
</dbReference>
<evidence type="ECO:0000259" key="2">
    <source>
        <dbReference type="PROSITE" id="PS50943"/>
    </source>
</evidence>
<keyword evidence="1 3" id="KW-0238">DNA-binding</keyword>
<comment type="caution">
    <text evidence="3">The sequence shown here is derived from an EMBL/GenBank/DDBJ whole genome shotgun (WGS) entry which is preliminary data.</text>
</comment>
<dbReference type="Proteomes" id="UP000240978">
    <property type="component" value="Unassembled WGS sequence"/>
</dbReference>